<dbReference type="GeneID" id="19275486"/>
<dbReference type="HOGENOM" id="CLU_087355_0_0_1"/>
<evidence type="ECO:0008006" key="4">
    <source>
        <dbReference type="Google" id="ProtNLM"/>
    </source>
</evidence>
<keyword evidence="1" id="KW-0812">Transmembrane</keyword>
<feature type="transmembrane region" description="Helical" evidence="1">
    <location>
        <begin position="65"/>
        <end position="89"/>
    </location>
</feature>
<dbReference type="STRING" id="1229662.W3WZU7"/>
<dbReference type="EMBL" id="KI912115">
    <property type="protein sequence ID" value="ETS78411.1"/>
    <property type="molecule type" value="Genomic_DNA"/>
</dbReference>
<organism evidence="2 3">
    <name type="scientific">Pestalotiopsis fici (strain W106-1 / CGMCC3.15140)</name>
    <dbReference type="NCBI Taxonomy" id="1229662"/>
    <lineage>
        <taxon>Eukaryota</taxon>
        <taxon>Fungi</taxon>
        <taxon>Dikarya</taxon>
        <taxon>Ascomycota</taxon>
        <taxon>Pezizomycotina</taxon>
        <taxon>Sordariomycetes</taxon>
        <taxon>Xylariomycetidae</taxon>
        <taxon>Amphisphaeriales</taxon>
        <taxon>Sporocadaceae</taxon>
        <taxon>Pestalotiopsis</taxon>
    </lineage>
</organism>
<dbReference type="Gene3D" id="3.50.4.10">
    <property type="entry name" value="Hepatocyte Growth Factor"/>
    <property type="match status" value="1"/>
</dbReference>
<keyword evidence="1" id="KW-1133">Transmembrane helix</keyword>
<dbReference type="Proteomes" id="UP000030651">
    <property type="component" value="Unassembled WGS sequence"/>
</dbReference>
<dbReference type="InParanoid" id="W3WZU7"/>
<sequence length="236" mass="24098">MDGLQHYQPAAEKPAGYVDAQGHQYPQQYHDPNYAAAQHAQYHNGYTDSAAPAPAAAATGTKKGLLIGLLIAVAVLTAAVIGLAAGLGVSQNNLHSTQSDLSALMASVSPSATTSSSSTTTATKTSTSATASATTDAFSSCPGANNTVYTSSTDSKEFTVHCGIDYSGDGGADDLTSQKSSTMTACMDACAKNDECEGAGWGWIDGTGAMCYLKTNLTASHNATTDWEFAVLNTSS</sequence>
<dbReference type="AlphaFoldDB" id="W3WZU7"/>
<dbReference type="KEGG" id="pfy:PFICI_10473"/>
<accession>W3WZU7</accession>
<evidence type="ECO:0000313" key="3">
    <source>
        <dbReference type="Proteomes" id="UP000030651"/>
    </source>
</evidence>
<gene>
    <name evidence="2" type="ORF">PFICI_10473</name>
</gene>
<dbReference type="OrthoDB" id="3499003at2759"/>
<dbReference type="OMA" id="GWDFAIL"/>
<dbReference type="eggNOG" id="ENOG502TDZ6">
    <property type="taxonomic scope" value="Eukaryota"/>
</dbReference>
<proteinExistence type="predicted"/>
<reference evidence="3" key="1">
    <citation type="journal article" date="2015" name="BMC Genomics">
        <title>Genomic and transcriptomic analysis of the endophytic fungus Pestalotiopsis fici reveals its lifestyle and high potential for synthesis of natural products.</title>
        <authorList>
            <person name="Wang X."/>
            <person name="Zhang X."/>
            <person name="Liu L."/>
            <person name="Xiang M."/>
            <person name="Wang W."/>
            <person name="Sun X."/>
            <person name="Che Y."/>
            <person name="Guo L."/>
            <person name="Liu G."/>
            <person name="Guo L."/>
            <person name="Wang C."/>
            <person name="Yin W.B."/>
            <person name="Stadler M."/>
            <person name="Zhang X."/>
            <person name="Liu X."/>
        </authorList>
    </citation>
    <scope>NUCLEOTIDE SEQUENCE [LARGE SCALE GENOMIC DNA]</scope>
    <source>
        <strain evidence="3">W106-1 / CGMCC3.15140</strain>
    </source>
</reference>
<name>W3WZU7_PESFW</name>
<protein>
    <recommendedName>
        <fullName evidence="4">Apple domain-containing protein</fullName>
    </recommendedName>
</protein>
<keyword evidence="1" id="KW-0472">Membrane</keyword>
<dbReference type="RefSeq" id="XP_007837245.1">
    <property type="nucleotide sequence ID" value="XM_007839054.1"/>
</dbReference>
<keyword evidence="3" id="KW-1185">Reference proteome</keyword>
<evidence type="ECO:0000256" key="1">
    <source>
        <dbReference type="SAM" id="Phobius"/>
    </source>
</evidence>
<evidence type="ECO:0000313" key="2">
    <source>
        <dbReference type="EMBL" id="ETS78411.1"/>
    </source>
</evidence>